<feature type="region of interest" description="Disordered" evidence="1">
    <location>
        <begin position="1"/>
        <end position="25"/>
    </location>
</feature>
<evidence type="ECO:0000313" key="3">
    <source>
        <dbReference type="EMBL" id="CAF4679164.1"/>
    </source>
</evidence>
<keyword evidence="2" id="KW-0472">Membrane</keyword>
<sequence>MHNEQRSNWWGPDSKDSKIHEKEKKEELWHHQSKRYDPEFQKSSYSYSTAILRGIILGILVGSVALATILTLYLEES</sequence>
<protein>
    <submittedName>
        <fullName evidence="3">Uncharacterized protein</fullName>
    </submittedName>
</protein>
<keyword evidence="2" id="KW-1133">Transmembrane helix</keyword>
<dbReference type="EMBL" id="CAJOBP010032570">
    <property type="protein sequence ID" value="CAF4679164.1"/>
    <property type="molecule type" value="Genomic_DNA"/>
</dbReference>
<keyword evidence="2" id="KW-0812">Transmembrane</keyword>
<feature type="transmembrane region" description="Helical" evidence="2">
    <location>
        <begin position="50"/>
        <end position="74"/>
    </location>
</feature>
<keyword evidence="4" id="KW-1185">Reference proteome</keyword>
<organism evidence="3 4">
    <name type="scientific">Rotaria socialis</name>
    <dbReference type="NCBI Taxonomy" id="392032"/>
    <lineage>
        <taxon>Eukaryota</taxon>
        <taxon>Metazoa</taxon>
        <taxon>Spiralia</taxon>
        <taxon>Gnathifera</taxon>
        <taxon>Rotifera</taxon>
        <taxon>Eurotatoria</taxon>
        <taxon>Bdelloidea</taxon>
        <taxon>Philodinida</taxon>
        <taxon>Philodinidae</taxon>
        <taxon>Rotaria</taxon>
    </lineage>
</organism>
<accession>A0A821H7J7</accession>
<dbReference type="AlphaFoldDB" id="A0A821H7J7"/>
<reference evidence="3" key="1">
    <citation type="submission" date="2021-02" db="EMBL/GenBank/DDBJ databases">
        <authorList>
            <person name="Nowell W R."/>
        </authorList>
    </citation>
    <scope>NUCLEOTIDE SEQUENCE</scope>
</reference>
<dbReference type="Proteomes" id="UP000663873">
    <property type="component" value="Unassembled WGS sequence"/>
</dbReference>
<feature type="non-terminal residue" evidence="3">
    <location>
        <position position="1"/>
    </location>
</feature>
<evidence type="ECO:0000313" key="4">
    <source>
        <dbReference type="Proteomes" id="UP000663873"/>
    </source>
</evidence>
<evidence type="ECO:0000256" key="2">
    <source>
        <dbReference type="SAM" id="Phobius"/>
    </source>
</evidence>
<name>A0A821H7J7_9BILA</name>
<evidence type="ECO:0000256" key="1">
    <source>
        <dbReference type="SAM" id="MobiDB-lite"/>
    </source>
</evidence>
<comment type="caution">
    <text evidence="3">The sequence shown here is derived from an EMBL/GenBank/DDBJ whole genome shotgun (WGS) entry which is preliminary data.</text>
</comment>
<gene>
    <name evidence="3" type="ORF">UJA718_LOCUS35153</name>
</gene>
<proteinExistence type="predicted"/>
<feature type="compositionally biased region" description="Basic and acidic residues" evidence="1">
    <location>
        <begin position="13"/>
        <end position="25"/>
    </location>
</feature>